<organism evidence="2 3">
    <name type="scientific">Diploptera punctata</name>
    <name type="common">Pacific beetle cockroach</name>
    <dbReference type="NCBI Taxonomy" id="6984"/>
    <lineage>
        <taxon>Eukaryota</taxon>
        <taxon>Metazoa</taxon>
        <taxon>Ecdysozoa</taxon>
        <taxon>Arthropoda</taxon>
        <taxon>Hexapoda</taxon>
        <taxon>Insecta</taxon>
        <taxon>Pterygota</taxon>
        <taxon>Neoptera</taxon>
        <taxon>Polyneoptera</taxon>
        <taxon>Dictyoptera</taxon>
        <taxon>Blattodea</taxon>
        <taxon>Blaberoidea</taxon>
        <taxon>Blaberidae</taxon>
        <taxon>Diplopterinae</taxon>
        <taxon>Diploptera</taxon>
    </lineage>
</organism>
<reference evidence="2" key="1">
    <citation type="journal article" date="2023" name="IScience">
        <title>Live-bearing cockroach genome reveals convergent evolutionary mechanisms linked to viviparity in insects and beyond.</title>
        <authorList>
            <person name="Fouks B."/>
            <person name="Harrison M.C."/>
            <person name="Mikhailova A.A."/>
            <person name="Marchal E."/>
            <person name="English S."/>
            <person name="Carruthers M."/>
            <person name="Jennings E.C."/>
            <person name="Chiamaka E.L."/>
            <person name="Frigard R.A."/>
            <person name="Pippel M."/>
            <person name="Attardo G.M."/>
            <person name="Benoit J.B."/>
            <person name="Bornberg-Bauer E."/>
            <person name="Tobe S.S."/>
        </authorList>
    </citation>
    <scope>NUCLEOTIDE SEQUENCE</scope>
    <source>
        <strain evidence="2">Stay&amp;Tobe</strain>
    </source>
</reference>
<name>A0AAD7ZDS0_DIPPU</name>
<feature type="non-terminal residue" evidence="2">
    <location>
        <position position="1"/>
    </location>
</feature>
<dbReference type="AlphaFoldDB" id="A0AAD7ZDS0"/>
<comment type="caution">
    <text evidence="2">The sequence shown here is derived from an EMBL/GenBank/DDBJ whole genome shotgun (WGS) entry which is preliminary data.</text>
</comment>
<dbReference type="SUPFAM" id="SSF49785">
    <property type="entry name" value="Galactose-binding domain-like"/>
    <property type="match status" value="1"/>
</dbReference>
<feature type="domain" description="F5/8 type C" evidence="1">
    <location>
        <begin position="1"/>
        <end position="122"/>
    </location>
</feature>
<dbReference type="EMBL" id="JASPKZ010008875">
    <property type="protein sequence ID" value="KAJ9578491.1"/>
    <property type="molecule type" value="Genomic_DNA"/>
</dbReference>
<dbReference type="Gene3D" id="2.60.120.260">
    <property type="entry name" value="Galactose-binding domain-like"/>
    <property type="match status" value="1"/>
</dbReference>
<keyword evidence="3" id="KW-1185">Reference proteome</keyword>
<dbReference type="Proteomes" id="UP001233999">
    <property type="component" value="Unassembled WGS sequence"/>
</dbReference>
<dbReference type="InterPro" id="IPR008979">
    <property type="entry name" value="Galactose-bd-like_sf"/>
</dbReference>
<accession>A0AAD7ZDS0</accession>
<proteinExistence type="predicted"/>
<dbReference type="PROSITE" id="PS01286">
    <property type="entry name" value="FA58C_2"/>
    <property type="match status" value="1"/>
</dbReference>
<protein>
    <recommendedName>
        <fullName evidence="1">F5/8 type C domain-containing protein</fullName>
    </recommendedName>
</protein>
<dbReference type="PROSITE" id="PS50022">
    <property type="entry name" value="FA58C_3"/>
    <property type="match status" value="1"/>
</dbReference>
<evidence type="ECO:0000313" key="2">
    <source>
        <dbReference type="EMBL" id="KAJ9578491.1"/>
    </source>
</evidence>
<feature type="non-terminal residue" evidence="2">
    <location>
        <position position="142"/>
    </location>
</feature>
<evidence type="ECO:0000259" key="1">
    <source>
        <dbReference type="PROSITE" id="PS50022"/>
    </source>
</evidence>
<dbReference type="InterPro" id="IPR000421">
    <property type="entry name" value="FA58C"/>
</dbReference>
<gene>
    <name evidence="2" type="ORF">L9F63_005286</name>
</gene>
<evidence type="ECO:0000313" key="3">
    <source>
        <dbReference type="Proteomes" id="UP001233999"/>
    </source>
</evidence>
<reference evidence="2" key="2">
    <citation type="submission" date="2023-05" db="EMBL/GenBank/DDBJ databases">
        <authorList>
            <person name="Fouks B."/>
        </authorList>
    </citation>
    <scope>NUCLEOTIDE SEQUENCE</scope>
    <source>
        <strain evidence="2">Stay&amp;Tobe</strain>
        <tissue evidence="2">Testes</tissue>
    </source>
</reference>
<sequence>WYTGVNYFSFAGNLVKQTERKICFRETGIYNFKHFNIFYILISRKSAERCKTLCSFRSILSPKIHILNYWCKNIKAILSGNSDTASVVSHRLMPPVYASKVRVLPYSVHRRTVCLRVELRGCLAEGDIIILTTENKMATLHD</sequence>